<proteinExistence type="predicted"/>
<feature type="domain" description="HTH gntR-type" evidence="4">
    <location>
        <begin position="1"/>
        <end position="69"/>
    </location>
</feature>
<evidence type="ECO:0000256" key="2">
    <source>
        <dbReference type="ARBA" id="ARBA00023125"/>
    </source>
</evidence>
<dbReference type="Gene3D" id="1.10.10.10">
    <property type="entry name" value="Winged helix-like DNA-binding domain superfamily/Winged helix DNA-binding domain"/>
    <property type="match status" value="1"/>
</dbReference>
<dbReference type="InterPro" id="IPR011663">
    <property type="entry name" value="UTRA"/>
</dbReference>
<dbReference type="InterPro" id="IPR036388">
    <property type="entry name" value="WH-like_DNA-bd_sf"/>
</dbReference>
<dbReference type="SMART" id="SM00345">
    <property type="entry name" value="HTH_GNTR"/>
    <property type="match status" value="1"/>
</dbReference>
<gene>
    <name evidence="6" type="primary">yydK_1</name>
    <name evidence="6" type="ORF">NCTC12218_00175</name>
</gene>
<dbReference type="SMART" id="SM00866">
    <property type="entry name" value="UTRA"/>
    <property type="match status" value="1"/>
</dbReference>
<dbReference type="EMBL" id="LR962863">
    <property type="protein sequence ID" value="CAD7358594.1"/>
    <property type="molecule type" value="Genomic_DNA"/>
</dbReference>
<reference evidence="5 7" key="2">
    <citation type="submission" date="2020-11" db="EMBL/GenBank/DDBJ databases">
        <authorList>
            <consortium name="Pathogen Informatics"/>
        </authorList>
    </citation>
    <scope>NUCLEOTIDE SEQUENCE [LARGE SCALE GENOMIC DNA]</scope>
    <source>
        <strain evidence="5 7">NCTC12218</strain>
    </source>
</reference>
<dbReference type="CDD" id="cd07377">
    <property type="entry name" value="WHTH_GntR"/>
    <property type="match status" value="1"/>
</dbReference>
<dbReference type="InterPro" id="IPR000524">
    <property type="entry name" value="Tscrpt_reg_HTH_GntR"/>
</dbReference>
<dbReference type="PROSITE" id="PS50949">
    <property type="entry name" value="HTH_GNTR"/>
    <property type="match status" value="1"/>
</dbReference>
<name>A0A7Z7QME0_STASC</name>
<dbReference type="GO" id="GO:0003700">
    <property type="term" value="F:DNA-binding transcription factor activity"/>
    <property type="evidence" value="ECO:0007669"/>
    <property type="project" value="InterPro"/>
</dbReference>
<dbReference type="SUPFAM" id="SSF46785">
    <property type="entry name" value="Winged helix' DNA-binding domain"/>
    <property type="match status" value="1"/>
</dbReference>
<reference evidence="6" key="1">
    <citation type="submission" date="2018-06" db="EMBL/GenBank/DDBJ databases">
        <authorList>
            <consortium name="Pathogen Informatics"/>
            <person name="Doyle S."/>
        </authorList>
    </citation>
    <scope>NUCLEOTIDE SEQUENCE [LARGE SCALE GENOMIC DNA]</scope>
    <source>
        <strain evidence="6">NCTC12218</strain>
    </source>
</reference>
<dbReference type="InterPro" id="IPR028978">
    <property type="entry name" value="Chorismate_lyase_/UTRA_dom_sf"/>
</dbReference>
<dbReference type="Proteomes" id="UP000264146">
    <property type="component" value="Chromosome"/>
</dbReference>
<evidence type="ECO:0000256" key="3">
    <source>
        <dbReference type="ARBA" id="ARBA00023163"/>
    </source>
</evidence>
<organism evidence="6">
    <name type="scientific">Staphylococcus schleiferi</name>
    <dbReference type="NCBI Taxonomy" id="1295"/>
    <lineage>
        <taxon>Bacteria</taxon>
        <taxon>Bacillati</taxon>
        <taxon>Bacillota</taxon>
        <taxon>Bacilli</taxon>
        <taxon>Bacillales</taxon>
        <taxon>Staphylococcaceae</taxon>
        <taxon>Staphylococcus</taxon>
    </lineage>
</organism>
<dbReference type="InterPro" id="IPR036390">
    <property type="entry name" value="WH_DNA-bd_sf"/>
</dbReference>
<keyword evidence="3" id="KW-0804">Transcription</keyword>
<evidence type="ECO:0000313" key="7">
    <source>
        <dbReference type="Proteomes" id="UP000264146"/>
    </source>
</evidence>
<protein>
    <submittedName>
        <fullName evidence="6">GntR family transcriptional regulator</fullName>
    </submittedName>
</protein>
<accession>A0A7Z7QME0</accession>
<evidence type="ECO:0000313" key="6">
    <source>
        <dbReference type="EMBL" id="SUM86157.1"/>
    </source>
</evidence>
<sequence>MLKYEQIAQQINTLIESSNYQPGDKLPSVTAFKDMYDVSKSTVVKALTLLEQDGRIYQAQGSGIFVRNSKSSDYINVFKTNGFSSHLAEHHMTSDVIKLELVTEVPKSVMQALKLGPGEQVYYLERVRYMNGLILCIEYSYFNKRIVKYLNQELAESSIFNYLQNDLQIRLGFSDIYFNVDQLDEREADLLQLKAGAPCLRYHQTFYTSTGQPFDVSDITFHYQHAHFYIPSKK</sequence>
<evidence type="ECO:0000259" key="4">
    <source>
        <dbReference type="PROSITE" id="PS50949"/>
    </source>
</evidence>
<dbReference type="AlphaFoldDB" id="A0A7Z7QME0"/>
<dbReference type="GO" id="GO:0003677">
    <property type="term" value="F:DNA binding"/>
    <property type="evidence" value="ECO:0007669"/>
    <property type="project" value="UniProtKB-KW"/>
</dbReference>
<dbReference type="Pfam" id="PF07702">
    <property type="entry name" value="UTRA"/>
    <property type="match status" value="1"/>
</dbReference>
<dbReference type="GO" id="GO:0045892">
    <property type="term" value="P:negative regulation of DNA-templated transcription"/>
    <property type="evidence" value="ECO:0007669"/>
    <property type="project" value="TreeGrafter"/>
</dbReference>
<dbReference type="PANTHER" id="PTHR44846">
    <property type="entry name" value="MANNOSYL-D-GLYCERATE TRANSPORT/METABOLISM SYSTEM REPRESSOR MNGR-RELATED"/>
    <property type="match status" value="1"/>
</dbReference>
<evidence type="ECO:0000313" key="5">
    <source>
        <dbReference type="EMBL" id="CAD7358594.1"/>
    </source>
</evidence>
<dbReference type="PANTHER" id="PTHR44846:SF4">
    <property type="entry name" value="HTH GNTR-TYPE DOMAIN-CONTAINING PROTEIN"/>
    <property type="match status" value="1"/>
</dbReference>
<keyword evidence="2" id="KW-0238">DNA-binding</keyword>
<evidence type="ECO:0000256" key="1">
    <source>
        <dbReference type="ARBA" id="ARBA00023015"/>
    </source>
</evidence>
<dbReference type="InterPro" id="IPR050679">
    <property type="entry name" value="Bact_HTH_transcr_reg"/>
</dbReference>
<dbReference type="EMBL" id="UHEF01000001">
    <property type="protein sequence ID" value="SUM86157.1"/>
    <property type="molecule type" value="Genomic_DNA"/>
</dbReference>
<keyword evidence="1" id="KW-0805">Transcription regulation</keyword>
<dbReference type="Pfam" id="PF00392">
    <property type="entry name" value="GntR"/>
    <property type="match status" value="1"/>
</dbReference>
<dbReference type="Gene3D" id="3.40.1410.10">
    <property type="entry name" value="Chorismate lyase-like"/>
    <property type="match status" value="1"/>
</dbReference>
<dbReference type="RefSeq" id="WP_126496431.1">
    <property type="nucleotide sequence ID" value="NZ_LR962863.1"/>
</dbReference>
<dbReference type="SUPFAM" id="SSF64288">
    <property type="entry name" value="Chorismate lyase-like"/>
    <property type="match status" value="1"/>
</dbReference>